<sequence>MSQLFLRVEFWQCHAWREDTYLGTAQLKPASVKPGKVHHEWHYLEDVRQLSEFDKLWRLATEQGSLLNEEFDLGQVLIKMVRHRDGHGEVSRMRAIQSMRELAMLEEEVDRLHELEETGLSEEKPRLF</sequence>
<name>D6PJ30_9ZZZZ</name>
<dbReference type="EMBL" id="GU943089">
    <property type="protein sequence ID" value="ADD95731.1"/>
    <property type="molecule type" value="Genomic_DNA"/>
</dbReference>
<accession>D6PJ30</accession>
<dbReference type="AlphaFoldDB" id="D6PJ30"/>
<organism evidence="1">
    <name type="scientific">uncultured organism MedDCM-OCT-S04-C188</name>
    <dbReference type="NCBI Taxonomy" id="743612"/>
    <lineage>
        <taxon>unclassified sequences</taxon>
        <taxon>environmental samples</taxon>
    </lineage>
</organism>
<proteinExistence type="predicted"/>
<protein>
    <submittedName>
        <fullName evidence="1">Uncharacterized protein</fullName>
    </submittedName>
</protein>
<reference evidence="1" key="1">
    <citation type="journal article" date="2010" name="ISME J.">
        <title>Metagenome of the Mediterranean deep chlorophyll maximum studied by direct and fosmid library 454 pyrosequencing.</title>
        <authorList>
            <person name="Ghai R."/>
            <person name="Martin-Cuadrado A.B."/>
            <person name="Molto A.G."/>
            <person name="Heredia I.G."/>
            <person name="Cabrera R."/>
            <person name="Martin J."/>
            <person name="Verdu M."/>
            <person name="Deschamps P."/>
            <person name="Moreira D."/>
            <person name="Lopez-Garcia P."/>
            <person name="Mira A."/>
            <person name="Rodriguez-Valera F."/>
        </authorList>
    </citation>
    <scope>NUCLEOTIDE SEQUENCE</scope>
</reference>
<evidence type="ECO:0000313" key="1">
    <source>
        <dbReference type="EMBL" id="ADD95731.1"/>
    </source>
</evidence>